<keyword evidence="5" id="KW-1185">Reference proteome</keyword>
<evidence type="ECO:0000259" key="3">
    <source>
        <dbReference type="PROSITE" id="PS50994"/>
    </source>
</evidence>
<reference evidence="4 5" key="1">
    <citation type="journal article" date="2012" name="J. Bacteriol.">
        <title>Genome sequence of the haloalkaliphilic methanotrophic bacterium Methylomicrobium alcaliphilum 20Z.</title>
        <authorList>
            <person name="Vuilleumier S."/>
            <person name="Khmelenina V.N."/>
            <person name="Bringel F."/>
            <person name="Reshetnikov A.S."/>
            <person name="Lajus A."/>
            <person name="Mangenot S."/>
            <person name="Rouy Z."/>
            <person name="Op den Camp H.J."/>
            <person name="Jetten M.S."/>
            <person name="Dispirito A.A."/>
            <person name="Dunfield P."/>
            <person name="Klotz M.G."/>
            <person name="Semrau J.D."/>
            <person name="Stein L.Y."/>
            <person name="Barbe V."/>
            <person name="Medigue C."/>
            <person name="Trotsenko Y.A."/>
            <person name="Kalyuzhnaya M.G."/>
        </authorList>
    </citation>
    <scope>NUCLEOTIDE SEQUENCE [LARGE SCALE GENOMIC DNA]</scope>
    <source>
        <strain evidence="5">DSM 19304 / NCIMB 14124 / VKM B-2133 / 20Z</strain>
    </source>
</reference>
<dbReference type="SUPFAM" id="SSF53098">
    <property type="entry name" value="Ribonuclease H-like"/>
    <property type="match status" value="1"/>
</dbReference>
<evidence type="ECO:0000256" key="2">
    <source>
        <dbReference type="SAM" id="MobiDB-lite"/>
    </source>
</evidence>
<feature type="compositionally biased region" description="Polar residues" evidence="2">
    <location>
        <begin position="552"/>
        <end position="563"/>
    </location>
</feature>
<dbReference type="InterPro" id="IPR036397">
    <property type="entry name" value="RNaseH_sf"/>
</dbReference>
<evidence type="ECO:0000256" key="1">
    <source>
        <dbReference type="ARBA" id="ARBA00009277"/>
    </source>
</evidence>
<dbReference type="InterPro" id="IPR001584">
    <property type="entry name" value="Integrase_cat-core"/>
</dbReference>
<dbReference type="PANTHER" id="PTHR35004">
    <property type="entry name" value="TRANSPOSASE RV3428C-RELATED"/>
    <property type="match status" value="1"/>
</dbReference>
<dbReference type="NCBIfam" id="NF033546">
    <property type="entry name" value="transpos_IS21"/>
    <property type="match status" value="1"/>
</dbReference>
<name>G4T4R0_META2</name>
<dbReference type="PANTHER" id="PTHR35004:SF7">
    <property type="entry name" value="INTEGRASE PROTEIN"/>
    <property type="match status" value="1"/>
</dbReference>
<protein>
    <submittedName>
        <fullName evidence="4">Transposase</fullName>
    </submittedName>
</protein>
<dbReference type="Pfam" id="PF22483">
    <property type="entry name" value="Mu-transpos_C_2"/>
    <property type="match status" value="1"/>
</dbReference>
<evidence type="ECO:0000313" key="4">
    <source>
        <dbReference type="EMBL" id="CCE25816.1"/>
    </source>
</evidence>
<dbReference type="Gene3D" id="3.30.420.10">
    <property type="entry name" value="Ribonuclease H-like superfamily/Ribonuclease H"/>
    <property type="match status" value="1"/>
</dbReference>
<comment type="similarity">
    <text evidence="1">Belongs to the transposase IS21/IS408/IS1162 family.</text>
</comment>
<proteinExistence type="inferred from homology"/>
<dbReference type="InterPro" id="IPR012337">
    <property type="entry name" value="RNaseH-like_sf"/>
</dbReference>
<dbReference type="Proteomes" id="UP000008315">
    <property type="component" value="Plasmid MEALZ_p"/>
</dbReference>
<dbReference type="GO" id="GO:0003676">
    <property type="term" value="F:nucleic acid binding"/>
    <property type="evidence" value="ECO:0007669"/>
    <property type="project" value="InterPro"/>
</dbReference>
<dbReference type="GO" id="GO:0015074">
    <property type="term" value="P:DNA integration"/>
    <property type="evidence" value="ECO:0007669"/>
    <property type="project" value="InterPro"/>
</dbReference>
<dbReference type="InterPro" id="IPR009057">
    <property type="entry name" value="Homeodomain-like_sf"/>
</dbReference>
<dbReference type="SUPFAM" id="SSF46689">
    <property type="entry name" value="Homeodomain-like"/>
    <property type="match status" value="1"/>
</dbReference>
<dbReference type="KEGG" id="mah:MEALZ_p0111"/>
<organism evidence="4 5">
    <name type="scientific">Methylotuvimicrobium alcaliphilum (strain DSM 19304 / NCIMB 14124 / VKM B-2133 / 20Z)</name>
    <name type="common">Methylomicrobium alcaliphilum</name>
    <dbReference type="NCBI Taxonomy" id="1091494"/>
    <lineage>
        <taxon>Bacteria</taxon>
        <taxon>Pseudomonadati</taxon>
        <taxon>Pseudomonadota</taxon>
        <taxon>Gammaproteobacteria</taxon>
        <taxon>Methylococcales</taxon>
        <taxon>Methylococcaceae</taxon>
        <taxon>Methylotuvimicrobium</taxon>
    </lineage>
</organism>
<dbReference type="EMBL" id="FO082061">
    <property type="protein sequence ID" value="CCE25816.1"/>
    <property type="molecule type" value="Genomic_DNA"/>
</dbReference>
<keyword evidence="4" id="KW-0614">Plasmid</keyword>
<dbReference type="HOGENOM" id="CLU_020626_1_1_6"/>
<dbReference type="PROSITE" id="PS50994">
    <property type="entry name" value="INTEGRASE"/>
    <property type="match status" value="1"/>
</dbReference>
<feature type="domain" description="Integrase catalytic" evidence="3">
    <location>
        <begin position="150"/>
        <end position="325"/>
    </location>
</feature>
<geneLocation type="plasmid" evidence="4 5">
    <name>MEALZ_p</name>
</geneLocation>
<gene>
    <name evidence="4" type="ordered locus">MEALZ_p0111</name>
</gene>
<feature type="compositionally biased region" description="Basic and acidic residues" evidence="2">
    <location>
        <begin position="540"/>
        <end position="549"/>
    </location>
</feature>
<dbReference type="InterPro" id="IPR054353">
    <property type="entry name" value="IstA-like_C"/>
</dbReference>
<evidence type="ECO:0000313" key="5">
    <source>
        <dbReference type="Proteomes" id="UP000008315"/>
    </source>
</evidence>
<feature type="region of interest" description="Disordered" evidence="2">
    <location>
        <begin position="520"/>
        <end position="563"/>
    </location>
</feature>
<dbReference type="AlphaFoldDB" id="G4T4R0"/>
<sequence length="563" mass="64812">MSPLRCSVCALVTPGFCPCRPDFTCIPEPLRGRGGIMTINKDIEAKILRYHFVEQWRVGTIASQLGIHHSVVDRVLSQAGLPKVERSPRASIIDPYLPFIREILAQFPTLTAARLYEMAKQRGYPGGPSQFRQRISQLRPRRQPEAYLRLKTLPGEQAQVDWGHFGSIHIDKAKRPLMAFVMVLSWSRQIYLQFYLNQQMENFLRGHVAAFEAWNGLPKVLLYDNLKSAVLERRGDAIRFHPTLLALSAHYRFEPRPVAVARGNEKGRVERAIRTIRDNFFAARHFQTLEELNQQADQWCQGVSGERRCPENTELTVQEAFHQEQPSLLSLPDNPFDTRERTRVMARKTPYIRFDLNDYSIPHQHVQKPLTVIAHLKQLCILDGEHMIAQHRRSFDKAKQIEDENHINALWLQKTNAKQHRGQDRLSAASAHMPLFLQQAIQRGHVLTTTLRLLNQLLDDYGRDELHSALDEALKQQSPYPQAVQHILERRRDEKQRPPPLAVAVPDKVKPYHIKAVNLAEYDQLNPSHEDGPVNDSETEQDKEKKQEPENAITTITKEGNHD</sequence>
<accession>G4T4R0</accession>